<dbReference type="PANTHER" id="PTHR48079:SF6">
    <property type="entry name" value="NAD(P)-BINDING DOMAIN-CONTAINING PROTEIN-RELATED"/>
    <property type="match status" value="1"/>
</dbReference>
<dbReference type="SUPFAM" id="SSF51735">
    <property type="entry name" value="NAD(P)-binding Rossmann-fold domains"/>
    <property type="match status" value="1"/>
</dbReference>
<feature type="domain" description="NAD(P)-binding" evidence="1">
    <location>
        <begin position="12"/>
        <end position="120"/>
    </location>
</feature>
<dbReference type="GO" id="GO:0005737">
    <property type="term" value="C:cytoplasm"/>
    <property type="evidence" value="ECO:0007669"/>
    <property type="project" value="TreeGrafter"/>
</dbReference>
<dbReference type="Pfam" id="PF13460">
    <property type="entry name" value="NAD_binding_10"/>
    <property type="match status" value="1"/>
</dbReference>
<dbReference type="EMBL" id="KZ857379">
    <property type="protein sequence ID" value="RDX57044.1"/>
    <property type="molecule type" value="Genomic_DNA"/>
</dbReference>
<gene>
    <name evidence="2" type="ORF">OH76DRAFT_1413625</name>
</gene>
<dbReference type="Gene3D" id="3.40.50.720">
    <property type="entry name" value="NAD(P)-binding Rossmann-like Domain"/>
    <property type="match status" value="1"/>
</dbReference>
<dbReference type="AlphaFoldDB" id="A0A371DX13"/>
<organism evidence="2 3">
    <name type="scientific">Lentinus brumalis</name>
    <dbReference type="NCBI Taxonomy" id="2498619"/>
    <lineage>
        <taxon>Eukaryota</taxon>
        <taxon>Fungi</taxon>
        <taxon>Dikarya</taxon>
        <taxon>Basidiomycota</taxon>
        <taxon>Agaricomycotina</taxon>
        <taxon>Agaricomycetes</taxon>
        <taxon>Polyporales</taxon>
        <taxon>Polyporaceae</taxon>
        <taxon>Lentinus</taxon>
    </lineage>
</organism>
<evidence type="ECO:0000313" key="2">
    <source>
        <dbReference type="EMBL" id="RDX57044.1"/>
    </source>
</evidence>
<dbReference type="STRING" id="139420.A0A371DX13"/>
<dbReference type="InterPro" id="IPR016040">
    <property type="entry name" value="NAD(P)-bd_dom"/>
</dbReference>
<keyword evidence="3" id="KW-1185">Reference proteome</keyword>
<proteinExistence type="predicted"/>
<reference evidence="2 3" key="1">
    <citation type="journal article" date="2018" name="Biotechnol. Biofuels">
        <title>Integrative visual omics of the white-rot fungus Polyporus brumalis exposes the biotechnological potential of its oxidative enzymes for delignifying raw plant biomass.</title>
        <authorList>
            <person name="Miyauchi S."/>
            <person name="Rancon A."/>
            <person name="Drula E."/>
            <person name="Hage H."/>
            <person name="Chaduli D."/>
            <person name="Favel A."/>
            <person name="Grisel S."/>
            <person name="Henrissat B."/>
            <person name="Herpoel-Gimbert I."/>
            <person name="Ruiz-Duenas F.J."/>
            <person name="Chevret D."/>
            <person name="Hainaut M."/>
            <person name="Lin J."/>
            <person name="Wang M."/>
            <person name="Pangilinan J."/>
            <person name="Lipzen A."/>
            <person name="Lesage-Meessen L."/>
            <person name="Navarro D."/>
            <person name="Riley R."/>
            <person name="Grigoriev I.V."/>
            <person name="Zhou S."/>
            <person name="Raouche S."/>
            <person name="Rosso M.N."/>
        </authorList>
    </citation>
    <scope>NUCLEOTIDE SEQUENCE [LARGE SCALE GENOMIC DNA]</scope>
    <source>
        <strain evidence="2 3">BRFM 1820</strain>
    </source>
</reference>
<dbReference type="PANTHER" id="PTHR48079">
    <property type="entry name" value="PROTEIN YEEZ"/>
    <property type="match status" value="1"/>
</dbReference>
<dbReference type="InterPro" id="IPR051783">
    <property type="entry name" value="NAD(P)-dependent_oxidoreduct"/>
</dbReference>
<accession>A0A371DX13</accession>
<dbReference type="OrthoDB" id="10262413at2759"/>
<evidence type="ECO:0000313" key="3">
    <source>
        <dbReference type="Proteomes" id="UP000256964"/>
    </source>
</evidence>
<protein>
    <submittedName>
        <fullName evidence="2">NAD-P-binding protein</fullName>
    </submittedName>
</protein>
<sequence>MSSDKLQIFYTGATGYIGGAVLQLILQHPKASTFAITALVRDPAKAQLLESKFGVKSVVGSLQGFDKLAELAENAHIVVHTADATDEAALKAILAGLKRRHEKTGDVPHLIHTSGAGVVADDARGAYLASHIYSDLDVAALDALPPTAPAHAADLLLVKADEDGYARTYIIKPGYVYGTPSGPLYDAGIAKKTTIMLPWLADVFARRGRAGVLGVGKNVWASVHVHDSTCLRPCTGKESEEKLIRIVDADVYYRLFSKILEDPSRLGHGREGYYFSENGECTLYDMCKAVGEALVAVGVATEAEPNILSPEECDKYFGKYGALEAVKMFFANVRCRADRARRDLGWAPTHTPDEVLKTAREIVDAVVEKQGLKAKA</sequence>
<name>A0A371DX13_9APHY</name>
<dbReference type="GO" id="GO:0004029">
    <property type="term" value="F:aldehyde dehydrogenase (NAD+) activity"/>
    <property type="evidence" value="ECO:0007669"/>
    <property type="project" value="TreeGrafter"/>
</dbReference>
<dbReference type="Proteomes" id="UP000256964">
    <property type="component" value="Unassembled WGS sequence"/>
</dbReference>
<dbReference type="InterPro" id="IPR036291">
    <property type="entry name" value="NAD(P)-bd_dom_sf"/>
</dbReference>
<evidence type="ECO:0000259" key="1">
    <source>
        <dbReference type="Pfam" id="PF13460"/>
    </source>
</evidence>